<keyword evidence="11" id="KW-1185">Reference proteome</keyword>
<dbReference type="InterPro" id="IPR036859">
    <property type="entry name" value="CAP-Gly_dom_sf"/>
</dbReference>
<feature type="coiled-coil region" evidence="7">
    <location>
        <begin position="735"/>
        <end position="902"/>
    </location>
</feature>
<feature type="coiled-coil region" evidence="7">
    <location>
        <begin position="422"/>
        <end position="695"/>
    </location>
</feature>
<dbReference type="GO" id="GO:0031122">
    <property type="term" value="P:cytoplasmic microtubule organization"/>
    <property type="evidence" value="ECO:0007669"/>
    <property type="project" value="TreeGrafter"/>
</dbReference>
<dbReference type="OrthoDB" id="2130750at2759"/>
<evidence type="ECO:0000256" key="5">
    <source>
        <dbReference type="ARBA" id="ARBA00023054"/>
    </source>
</evidence>
<dbReference type="Pfam" id="PF16641">
    <property type="entry name" value="CLIP1_ZNF"/>
    <property type="match status" value="2"/>
</dbReference>
<feature type="region of interest" description="Disordered" evidence="8">
    <location>
        <begin position="268"/>
        <end position="305"/>
    </location>
</feature>
<evidence type="ECO:0000259" key="9">
    <source>
        <dbReference type="PROSITE" id="PS50245"/>
    </source>
</evidence>
<dbReference type="PANTHER" id="PTHR18916">
    <property type="entry name" value="DYNACTIN 1-RELATED MICROTUBULE-BINDING"/>
    <property type="match status" value="1"/>
</dbReference>
<dbReference type="SUPFAM" id="SSF74924">
    <property type="entry name" value="Cap-Gly domain"/>
    <property type="match status" value="2"/>
</dbReference>
<dbReference type="GO" id="GO:0005938">
    <property type="term" value="C:cell cortex"/>
    <property type="evidence" value="ECO:0007669"/>
    <property type="project" value="TreeGrafter"/>
</dbReference>
<evidence type="ECO:0000256" key="1">
    <source>
        <dbReference type="ARBA" id="ARBA00004245"/>
    </source>
</evidence>
<keyword evidence="5 7" id="KW-0175">Coiled coil</keyword>
<dbReference type="EMBL" id="JACMRX010000002">
    <property type="protein sequence ID" value="KAF7995975.1"/>
    <property type="molecule type" value="Genomic_DNA"/>
</dbReference>
<evidence type="ECO:0000256" key="8">
    <source>
        <dbReference type="SAM" id="MobiDB-lite"/>
    </source>
</evidence>
<feature type="domain" description="CAP-Gly" evidence="9">
    <location>
        <begin position="78"/>
        <end position="120"/>
    </location>
</feature>
<dbReference type="PANTHER" id="PTHR18916:SF82">
    <property type="entry name" value="CAP-GLY DOMAIN-CONTAINING PROTEIN"/>
    <property type="match status" value="1"/>
</dbReference>
<gene>
    <name evidence="10" type="ORF">HCN44_008730</name>
</gene>
<feature type="compositionally biased region" description="Polar residues" evidence="8">
    <location>
        <begin position="294"/>
        <end position="303"/>
    </location>
</feature>
<evidence type="ECO:0000256" key="7">
    <source>
        <dbReference type="SAM" id="Coils"/>
    </source>
</evidence>
<dbReference type="PROSITE" id="PS00845">
    <property type="entry name" value="CAP_GLY_1"/>
    <property type="match status" value="2"/>
</dbReference>
<dbReference type="Gene3D" id="2.30.30.190">
    <property type="entry name" value="CAP Gly-rich-like domain"/>
    <property type="match status" value="2"/>
</dbReference>
<keyword evidence="3" id="KW-0493">Microtubule</keyword>
<dbReference type="InterPro" id="IPR000938">
    <property type="entry name" value="CAP-Gly_domain"/>
</dbReference>
<dbReference type="Pfam" id="PF01302">
    <property type="entry name" value="CAP_GLY"/>
    <property type="match status" value="2"/>
</dbReference>
<dbReference type="SMART" id="SM01052">
    <property type="entry name" value="CAP_GLY"/>
    <property type="match status" value="2"/>
</dbReference>
<evidence type="ECO:0000313" key="11">
    <source>
        <dbReference type="Proteomes" id="UP000639338"/>
    </source>
</evidence>
<proteinExistence type="predicted"/>
<dbReference type="GO" id="GO:0051010">
    <property type="term" value="F:microtubule plus-end binding"/>
    <property type="evidence" value="ECO:0007669"/>
    <property type="project" value="TreeGrafter"/>
</dbReference>
<keyword evidence="2" id="KW-0963">Cytoplasm</keyword>
<dbReference type="GO" id="GO:0035371">
    <property type="term" value="C:microtubule plus-end"/>
    <property type="evidence" value="ECO:0007669"/>
    <property type="project" value="TreeGrafter"/>
</dbReference>
<sequence>MNYESEKVGLDRKTTELRLTSKISQPCCTSQSQPGISRSASRSSMNTSVVLTEDTDSFIIGNRVWVGGTKPGSIAYIGETQFAPGDWAGVVLDEPIGKNDGSVAGSRYFQCAPKHGIFSRLTRLTCHPLSEAAINMSNQKKILSMSPSLNTSTTSLSSSLSHYRDLKIGDRVIVSSSQGSKTGVLKYLGTTEFATGDWCGVELDDPVGKNDGSVADIRYFQCPPKHGLFALVQKVSRSPSSKRSSLSLRKPTYGALNTSITKTSSRESLTSLSSITSTTSNNIRGNITGRKVRQPTSSQSTLQEKLKEKQQEIDMLRKERNLERERITKSAIQADNAEQSISALKQEYSKYREETEKIIFDAQSAMTKLLEEKQILNVQLEDEKKKCEDLLFRFEEESINNEDIQKERSKQNVVNIVHENTIQVLEGQLNEERKRITQLEYDNTKLFEVEEELATLRSEKKVYSELQSENLRLNKAKIELEKQILELESKIADLENNFQNKELDIQNSMIVKIENLQQAINDKSVLLDKTHEEHQSLSASMTIEIEELQRTVLNLRNNVKENELIVNKSEQIIDEKNKELQLKNDEINIISFNIKKFHEQIDLKDKDIKKITETLQEKVAELEKYEKKLSNKEAISLVNEKPLENLETTIEKLKNQLKILDEENLNIRNELKIKKNQMTKEKENFMKNIDNLSTINTNFEIQVSELQNVIKFQNAEKCKLEKTIKSNSDNQLKKIDEISTEIAAITIKLNLAEQENVELKSQVTLKDEEIKTLLKNNTELEDAIALAQQTITNLENELKVQDNNFKEKKESLAFSNKKINELNIEKSQLEARISAIISSSANSSEQLVKHNEELTLKDIKIAQHRQQISQLDILIKEADHKLHEKNIELESSSKQIDGLKCELLLRKENYKKLSDTLLSKENDNSRINTNLEKQIENLINERETTNVQNADKMSEITKKLAISENNCKESQNEIGNLEKKILLFETKTSNLELELKNLNNKNEKFHCENTNIIRELRQKIEIQTNLYSDLEKKNLLLEDKKKNLSDKISTEEKKIQELKNFGEQNEIEVAKIKEELHTIKSQCKSLRDNNNQLECDVLSRENIIKSLNEELEAQKNENINITTKKAQYEEKIISLVAQNKKPTAIQMDLKKNLETSENKIQQYVNEIKNLEEKISKLVKDQCRLEKENSQINLTLQKALDELKKNKNNQNNNNQLKFNEAINDHSLEKIIEDNETYKGQIDFLNSVIVEMQKKNKTLLCKIEVLEMRVSPVEAIDLSTLENKLYAQRMFCDICDRFDLHETEDCHMQSQDFEQEKSIKLQTPSKSTERPYCENCEMFGHDTSSCDGAETF</sequence>
<dbReference type="GO" id="GO:0005634">
    <property type="term" value="C:nucleus"/>
    <property type="evidence" value="ECO:0007669"/>
    <property type="project" value="TreeGrafter"/>
</dbReference>
<name>A0A835CWY6_APHGI</name>
<organism evidence="10 11">
    <name type="scientific">Aphidius gifuensis</name>
    <name type="common">Parasitoid wasp</name>
    <dbReference type="NCBI Taxonomy" id="684658"/>
    <lineage>
        <taxon>Eukaryota</taxon>
        <taxon>Metazoa</taxon>
        <taxon>Ecdysozoa</taxon>
        <taxon>Arthropoda</taxon>
        <taxon>Hexapoda</taxon>
        <taxon>Insecta</taxon>
        <taxon>Pterygota</taxon>
        <taxon>Neoptera</taxon>
        <taxon>Endopterygota</taxon>
        <taxon>Hymenoptera</taxon>
        <taxon>Apocrita</taxon>
        <taxon>Ichneumonoidea</taxon>
        <taxon>Braconidae</taxon>
        <taxon>Aphidiinae</taxon>
        <taxon>Aphidius</taxon>
    </lineage>
</organism>
<evidence type="ECO:0000256" key="3">
    <source>
        <dbReference type="ARBA" id="ARBA00022701"/>
    </source>
</evidence>
<evidence type="ECO:0000256" key="6">
    <source>
        <dbReference type="ARBA" id="ARBA00023212"/>
    </source>
</evidence>
<feature type="domain" description="CAP-Gly" evidence="9">
    <location>
        <begin position="189"/>
        <end position="231"/>
    </location>
</feature>
<comment type="subcellular location">
    <subcellularLocation>
        <location evidence="1">Cytoplasm</location>
        <location evidence="1">Cytoskeleton</location>
    </subcellularLocation>
</comment>
<dbReference type="PROSITE" id="PS50245">
    <property type="entry name" value="CAP_GLY_2"/>
    <property type="match status" value="2"/>
</dbReference>
<feature type="coiled-coil region" evidence="7">
    <location>
        <begin position="928"/>
        <end position="1219"/>
    </location>
</feature>
<accession>A0A835CWY6</accession>
<evidence type="ECO:0000313" key="10">
    <source>
        <dbReference type="EMBL" id="KAF7995975.1"/>
    </source>
</evidence>
<dbReference type="Proteomes" id="UP000639338">
    <property type="component" value="Unassembled WGS sequence"/>
</dbReference>
<comment type="caution">
    <text evidence="10">The sequence shown here is derived from an EMBL/GenBank/DDBJ whole genome shotgun (WGS) entry which is preliminary data.</text>
</comment>
<reference evidence="10 11" key="1">
    <citation type="submission" date="2020-08" db="EMBL/GenBank/DDBJ databases">
        <title>Aphidius gifuensis genome sequencing and assembly.</title>
        <authorList>
            <person name="Du Z."/>
        </authorList>
    </citation>
    <scope>NUCLEOTIDE SEQUENCE [LARGE SCALE GENOMIC DNA]</scope>
    <source>
        <strain evidence="10">YNYX2018</strain>
        <tissue evidence="10">Adults</tissue>
    </source>
</reference>
<protein>
    <recommendedName>
        <fullName evidence="9">CAP-Gly domain-containing protein</fullName>
    </recommendedName>
</protein>
<evidence type="ECO:0000256" key="4">
    <source>
        <dbReference type="ARBA" id="ARBA00022737"/>
    </source>
</evidence>
<keyword evidence="6" id="KW-0206">Cytoskeleton</keyword>
<dbReference type="SUPFAM" id="SSF90257">
    <property type="entry name" value="Myosin rod fragments"/>
    <property type="match status" value="1"/>
</dbReference>
<dbReference type="InterPro" id="IPR032108">
    <property type="entry name" value="CLIP1_ZNF"/>
</dbReference>
<evidence type="ECO:0000256" key="2">
    <source>
        <dbReference type="ARBA" id="ARBA00022490"/>
    </source>
</evidence>
<feature type="compositionally biased region" description="Low complexity" evidence="8">
    <location>
        <begin position="268"/>
        <end position="289"/>
    </location>
</feature>
<keyword evidence="4" id="KW-0677">Repeat</keyword>